<name>A0A1I7XSN6_HETBA</name>
<keyword evidence="2" id="KW-1185">Reference proteome</keyword>
<feature type="region of interest" description="Disordered" evidence="1">
    <location>
        <begin position="129"/>
        <end position="148"/>
    </location>
</feature>
<evidence type="ECO:0000313" key="2">
    <source>
        <dbReference type="Proteomes" id="UP000095283"/>
    </source>
</evidence>
<dbReference type="WBParaSite" id="Hba_20835">
    <property type="protein sequence ID" value="Hba_20835"/>
    <property type="gene ID" value="Hba_20835"/>
</dbReference>
<protein>
    <submittedName>
        <fullName evidence="3">SMAP domain-containing protein</fullName>
    </submittedName>
</protein>
<feature type="compositionally biased region" description="Polar residues" evidence="1">
    <location>
        <begin position="137"/>
        <end position="148"/>
    </location>
</feature>
<dbReference type="Proteomes" id="UP000095283">
    <property type="component" value="Unplaced"/>
</dbReference>
<evidence type="ECO:0000313" key="3">
    <source>
        <dbReference type="WBParaSite" id="Hba_20835"/>
    </source>
</evidence>
<reference evidence="3" key="1">
    <citation type="submission" date="2016-11" db="UniProtKB">
        <authorList>
            <consortium name="WormBaseParasite"/>
        </authorList>
    </citation>
    <scope>IDENTIFICATION</scope>
</reference>
<dbReference type="PANTHER" id="PTHR12930:SF0">
    <property type="entry name" value="RING FINGER PROTEIN 113B"/>
    <property type="match status" value="1"/>
</dbReference>
<organism evidence="2 3">
    <name type="scientific">Heterorhabditis bacteriophora</name>
    <name type="common">Entomopathogenic nematode worm</name>
    <dbReference type="NCBI Taxonomy" id="37862"/>
    <lineage>
        <taxon>Eukaryota</taxon>
        <taxon>Metazoa</taxon>
        <taxon>Ecdysozoa</taxon>
        <taxon>Nematoda</taxon>
        <taxon>Chromadorea</taxon>
        <taxon>Rhabditida</taxon>
        <taxon>Rhabditina</taxon>
        <taxon>Rhabditomorpha</taxon>
        <taxon>Strongyloidea</taxon>
        <taxon>Heterorhabditidae</taxon>
        <taxon>Heterorhabditis</taxon>
    </lineage>
</organism>
<feature type="region of interest" description="Disordered" evidence="1">
    <location>
        <begin position="1"/>
        <end position="98"/>
    </location>
</feature>
<dbReference type="GO" id="GO:0005684">
    <property type="term" value="C:U2-type spliceosomal complex"/>
    <property type="evidence" value="ECO:0007669"/>
    <property type="project" value="TreeGrafter"/>
</dbReference>
<dbReference type="AlphaFoldDB" id="A0A1I7XSN6"/>
<sequence>MFRKPTKKPQAQVRKRNDNSSENDEDDVEVIKDTVKRRRRVNPMIQSTKKRDRCNEPLSSTSDEGESDQNIVAEHAFAASGSSEPLGPKDQEHTTDAQAQFERVQQQLKEGLEKDGKILYKGQAMYGAKEAKDSAKGNASSGMNRIGS</sequence>
<dbReference type="GO" id="GO:0034247">
    <property type="term" value="P:snoRNA splicing"/>
    <property type="evidence" value="ECO:0007669"/>
    <property type="project" value="TreeGrafter"/>
</dbReference>
<accession>A0A1I7XSN6</accession>
<proteinExistence type="predicted"/>
<evidence type="ECO:0000256" key="1">
    <source>
        <dbReference type="SAM" id="MobiDB-lite"/>
    </source>
</evidence>
<dbReference type="InterPro" id="IPR039971">
    <property type="entry name" value="CWC24-like"/>
</dbReference>
<dbReference type="PANTHER" id="PTHR12930">
    <property type="entry name" value="ZINC FINGER PROTEIN 183"/>
    <property type="match status" value="1"/>
</dbReference>